<dbReference type="STRING" id="1212489.Ldro_0516"/>
<dbReference type="GO" id="GO:0005737">
    <property type="term" value="C:cytoplasm"/>
    <property type="evidence" value="ECO:0007669"/>
    <property type="project" value="TreeGrafter"/>
</dbReference>
<dbReference type="InterPro" id="IPR051553">
    <property type="entry name" value="Ran_GTPase-activating"/>
</dbReference>
<dbReference type="PANTHER" id="PTHR45982:SF1">
    <property type="entry name" value="REGULATOR OF CHROMOSOME CONDENSATION"/>
    <property type="match status" value="1"/>
</dbReference>
<dbReference type="Proteomes" id="UP000054736">
    <property type="component" value="Unassembled WGS sequence"/>
</dbReference>
<keyword evidence="3" id="KW-1185">Reference proteome</keyword>
<reference evidence="2 3" key="1">
    <citation type="submission" date="2015-11" db="EMBL/GenBank/DDBJ databases">
        <title>Genomic analysis of 38 Legionella species identifies large and diverse effector repertoires.</title>
        <authorList>
            <person name="Burstein D."/>
            <person name="Amaro F."/>
            <person name="Zusman T."/>
            <person name="Lifshitz Z."/>
            <person name="Cohen O."/>
            <person name="Gilbert J.A."/>
            <person name="Pupko T."/>
            <person name="Shuman H.A."/>
            <person name="Segal G."/>
        </authorList>
    </citation>
    <scope>NUCLEOTIDE SEQUENCE [LARGE SCALE GENOMIC DNA]</scope>
    <source>
        <strain evidence="2 3">ATCC 700990</strain>
    </source>
</reference>
<evidence type="ECO:0000313" key="3">
    <source>
        <dbReference type="Proteomes" id="UP000054736"/>
    </source>
</evidence>
<dbReference type="RefSeq" id="WP_058494866.1">
    <property type="nucleotide sequence ID" value="NZ_CAAAIU010000003.1"/>
</dbReference>
<dbReference type="EMBL" id="LNXY01000003">
    <property type="protein sequence ID" value="KTC93145.1"/>
    <property type="molecule type" value="Genomic_DNA"/>
</dbReference>
<dbReference type="InterPro" id="IPR009091">
    <property type="entry name" value="RCC1/BLIP-II"/>
</dbReference>
<organism evidence="2 3">
    <name type="scientific">Legionella drozanskii LLAP-1</name>
    <dbReference type="NCBI Taxonomy" id="1212489"/>
    <lineage>
        <taxon>Bacteria</taxon>
        <taxon>Pseudomonadati</taxon>
        <taxon>Pseudomonadota</taxon>
        <taxon>Gammaproteobacteria</taxon>
        <taxon>Legionellales</taxon>
        <taxon>Legionellaceae</taxon>
        <taxon>Legionella</taxon>
    </lineage>
</organism>
<dbReference type="PRINTS" id="PR00633">
    <property type="entry name" value="RCCNDNSATION"/>
</dbReference>
<protein>
    <submittedName>
        <fullName evidence="2">Regulator of chromosome condensation (RCC1) repeat protein</fullName>
    </submittedName>
</protein>
<dbReference type="InterPro" id="IPR000408">
    <property type="entry name" value="Reg_chr_condens"/>
</dbReference>
<accession>A0A0W0TC46</accession>
<dbReference type="SUPFAM" id="SSF50985">
    <property type="entry name" value="RCC1/BLIP-II"/>
    <property type="match status" value="1"/>
</dbReference>
<dbReference type="GO" id="GO:0005085">
    <property type="term" value="F:guanyl-nucleotide exchange factor activity"/>
    <property type="evidence" value="ECO:0007669"/>
    <property type="project" value="TreeGrafter"/>
</dbReference>
<dbReference type="PANTHER" id="PTHR45982">
    <property type="entry name" value="REGULATOR OF CHROMOSOME CONDENSATION"/>
    <property type="match status" value="1"/>
</dbReference>
<feature type="compositionally biased region" description="Acidic residues" evidence="1">
    <location>
        <begin position="435"/>
        <end position="453"/>
    </location>
</feature>
<dbReference type="OrthoDB" id="5652934at2"/>
<comment type="caution">
    <text evidence="2">The sequence shown here is derived from an EMBL/GenBank/DDBJ whole genome shotgun (WGS) entry which is preliminary data.</text>
</comment>
<dbReference type="PATRIC" id="fig|1212489.4.peg.533"/>
<feature type="region of interest" description="Disordered" evidence="1">
    <location>
        <begin position="433"/>
        <end position="460"/>
    </location>
</feature>
<gene>
    <name evidence="2" type="ORF">Ldro_0516</name>
</gene>
<evidence type="ECO:0000256" key="1">
    <source>
        <dbReference type="SAM" id="MobiDB-lite"/>
    </source>
</evidence>
<evidence type="ECO:0000313" key="2">
    <source>
        <dbReference type="EMBL" id="KTC93145.1"/>
    </source>
</evidence>
<proteinExistence type="predicted"/>
<dbReference type="PROSITE" id="PS50012">
    <property type="entry name" value="RCC1_3"/>
    <property type="match status" value="2"/>
</dbReference>
<dbReference type="Gene3D" id="2.130.10.30">
    <property type="entry name" value="Regulator of chromosome condensation 1/beta-lactamase-inhibitor protein II"/>
    <property type="match status" value="2"/>
</dbReference>
<name>A0A0W0TC46_9GAMM</name>
<dbReference type="Pfam" id="PF13540">
    <property type="entry name" value="RCC1_2"/>
    <property type="match status" value="2"/>
</dbReference>
<sequence>MGRKTKDRKEDIDNNQDNFESPLMQFSLEIYYEMFDKLPISSIVQLRKVNQNLKAFADHYLLRELRVKQIACGQNHTLILLERGRVFSMGSNQKKQSGFIDTNNRTLPTEIIGIDRIESISAGFNHSVLLAKKTIWIMGDNSSQQLAFQPEEETTIALQKLSKIQNVKAMTTSDFITAILDETGRVHRVGVTEGMTTHFFGDEMRLLPDWVPLPNADIDVADISVGKEHALLLDKRGKVYGFGTNQSGELGLGNEIPSCDQWTQLVEEKVSKIKATASGSLILTEAHELKATGINSANQFAPSSEILYQFQTVASDVANFDANDRHTLYLQRDNANILFGMGNNKFGQLGQATKEPKLEEQSEIEKSQIEAQNLQKDASLPAPSLVTHIKHTSTPEVDHFASTLSNKSNHLFFPSMGIELNLKANKKWLINQQEDNWEESEDNWEEEPDEWDEPTSRPGA</sequence>
<dbReference type="AlphaFoldDB" id="A0A0W0TC46"/>